<sequence>MSIFWQNDPPNWHWLTQEERYAYDLCEWVTCTWKQLPLPLNRYQLPQLPGLYALYGEFQPSHLEIDILYRQSQSTIAEVLPDSISPAQRQREFNVFLYIGTSHSLYQRWESHPIRLPLQHLLDRGVGVSFYFHTTMLPFATSSRLESENEKKSRRELEKKLIQCLCPIFGNGRRWRA</sequence>
<gene>
    <name evidence="1" type="ORF">QH73_0020040</name>
</gene>
<reference evidence="1 2" key="1">
    <citation type="journal article" date="2015" name="Genome Announc.">
        <title>Draft Genome Sequence of the Terrestrial Cyanobacterium Scytonema millei VB511283, Isolated from Eastern India.</title>
        <authorList>
            <person name="Sen D."/>
            <person name="Chandrababunaidu M.M."/>
            <person name="Singh D."/>
            <person name="Sanghi N."/>
            <person name="Ghorai A."/>
            <person name="Mishra G.P."/>
            <person name="Madduluri M."/>
            <person name="Adhikary S.P."/>
            <person name="Tripathy S."/>
        </authorList>
    </citation>
    <scope>NUCLEOTIDE SEQUENCE [LARGE SCALE GENOMIC DNA]</scope>
    <source>
        <strain evidence="1 2">VB511283</strain>
    </source>
</reference>
<protein>
    <submittedName>
        <fullName evidence="1">Uncharacterized protein</fullName>
    </submittedName>
</protein>
<dbReference type="Proteomes" id="UP000031532">
    <property type="component" value="Unassembled WGS sequence"/>
</dbReference>
<proteinExistence type="predicted"/>
<dbReference type="RefSeq" id="WP_132867412.1">
    <property type="nucleotide sequence ID" value="NZ_JTJC03000006.1"/>
</dbReference>
<name>A0A9X5EA47_9CYAN</name>
<evidence type="ECO:0000313" key="2">
    <source>
        <dbReference type="Proteomes" id="UP000031532"/>
    </source>
</evidence>
<keyword evidence="2" id="KW-1185">Reference proteome</keyword>
<organism evidence="1 2">
    <name type="scientific">Scytonema millei VB511283</name>
    <dbReference type="NCBI Taxonomy" id="1245923"/>
    <lineage>
        <taxon>Bacteria</taxon>
        <taxon>Bacillati</taxon>
        <taxon>Cyanobacteriota</taxon>
        <taxon>Cyanophyceae</taxon>
        <taxon>Nostocales</taxon>
        <taxon>Scytonemataceae</taxon>
        <taxon>Scytonema</taxon>
    </lineage>
</organism>
<dbReference type="EMBL" id="JTJC03000006">
    <property type="protein sequence ID" value="NHC36897.1"/>
    <property type="molecule type" value="Genomic_DNA"/>
</dbReference>
<evidence type="ECO:0000313" key="1">
    <source>
        <dbReference type="EMBL" id="NHC36897.1"/>
    </source>
</evidence>
<comment type="caution">
    <text evidence="1">The sequence shown here is derived from an EMBL/GenBank/DDBJ whole genome shotgun (WGS) entry which is preliminary data.</text>
</comment>
<accession>A0A9X5EA47</accession>
<dbReference type="AlphaFoldDB" id="A0A9X5EA47"/>